<dbReference type="RefSeq" id="WP_145203344.1">
    <property type="nucleotide sequence ID" value="NZ_CP036434.1"/>
</dbReference>
<dbReference type="SUPFAM" id="SSF88659">
    <property type="entry name" value="Sigma3 and sigma4 domains of RNA polymerase sigma factors"/>
    <property type="match status" value="1"/>
</dbReference>
<proteinExistence type="predicted"/>
<dbReference type="InterPro" id="IPR014284">
    <property type="entry name" value="RNA_pol_sigma-70_dom"/>
</dbReference>
<name>A0A518EYU9_9BACT</name>
<dbReference type="InterPro" id="IPR036388">
    <property type="entry name" value="WH-like_DNA-bd_sf"/>
</dbReference>
<organism evidence="5 6">
    <name type="scientific">Saltatorellus ferox</name>
    <dbReference type="NCBI Taxonomy" id="2528018"/>
    <lineage>
        <taxon>Bacteria</taxon>
        <taxon>Pseudomonadati</taxon>
        <taxon>Planctomycetota</taxon>
        <taxon>Planctomycetia</taxon>
        <taxon>Planctomycetia incertae sedis</taxon>
        <taxon>Saltatorellus</taxon>
    </lineage>
</organism>
<dbReference type="GO" id="GO:0016987">
    <property type="term" value="F:sigma factor activity"/>
    <property type="evidence" value="ECO:0007669"/>
    <property type="project" value="UniProtKB-KW"/>
</dbReference>
<dbReference type="InterPro" id="IPR013324">
    <property type="entry name" value="RNA_pol_sigma_r3/r4-like"/>
</dbReference>
<evidence type="ECO:0000256" key="3">
    <source>
        <dbReference type="ARBA" id="ARBA00023163"/>
    </source>
</evidence>
<dbReference type="OrthoDB" id="278371at2"/>
<dbReference type="NCBIfam" id="TIGR02999">
    <property type="entry name" value="Sig-70_X6"/>
    <property type="match status" value="1"/>
</dbReference>
<reference evidence="5 6" key="1">
    <citation type="submission" date="2019-02" db="EMBL/GenBank/DDBJ databases">
        <title>Deep-cultivation of Planctomycetes and their phenomic and genomic characterization uncovers novel biology.</title>
        <authorList>
            <person name="Wiegand S."/>
            <person name="Jogler M."/>
            <person name="Boedeker C."/>
            <person name="Pinto D."/>
            <person name="Vollmers J."/>
            <person name="Rivas-Marin E."/>
            <person name="Kohn T."/>
            <person name="Peeters S.H."/>
            <person name="Heuer A."/>
            <person name="Rast P."/>
            <person name="Oberbeckmann S."/>
            <person name="Bunk B."/>
            <person name="Jeske O."/>
            <person name="Meyerdierks A."/>
            <person name="Storesund J.E."/>
            <person name="Kallscheuer N."/>
            <person name="Luecker S."/>
            <person name="Lage O.M."/>
            <person name="Pohl T."/>
            <person name="Merkel B.J."/>
            <person name="Hornburger P."/>
            <person name="Mueller R.-W."/>
            <person name="Bruemmer F."/>
            <person name="Labrenz M."/>
            <person name="Spormann A.M."/>
            <person name="Op den Camp H."/>
            <person name="Overmann J."/>
            <person name="Amann R."/>
            <person name="Jetten M.S.M."/>
            <person name="Mascher T."/>
            <person name="Medema M.H."/>
            <person name="Devos D.P."/>
            <person name="Kaster A.-K."/>
            <person name="Ovreas L."/>
            <person name="Rohde M."/>
            <person name="Galperin M.Y."/>
            <person name="Jogler C."/>
        </authorList>
    </citation>
    <scope>NUCLEOTIDE SEQUENCE [LARGE SCALE GENOMIC DNA]</scope>
    <source>
        <strain evidence="5 6">Poly30</strain>
    </source>
</reference>
<evidence type="ECO:0000256" key="1">
    <source>
        <dbReference type="ARBA" id="ARBA00023015"/>
    </source>
</evidence>
<protein>
    <submittedName>
        <fullName evidence="5">RNA polymerase sigma factor SigL</fullName>
    </submittedName>
</protein>
<evidence type="ECO:0000259" key="4">
    <source>
        <dbReference type="Pfam" id="PF07638"/>
    </source>
</evidence>
<keyword evidence="3" id="KW-0804">Transcription</keyword>
<keyword evidence="2" id="KW-0731">Sigma factor</keyword>
<evidence type="ECO:0000313" key="6">
    <source>
        <dbReference type="Proteomes" id="UP000320390"/>
    </source>
</evidence>
<gene>
    <name evidence="5" type="ORF">Poly30_48220</name>
</gene>
<dbReference type="InterPro" id="IPR039425">
    <property type="entry name" value="RNA_pol_sigma-70-like"/>
</dbReference>
<dbReference type="Proteomes" id="UP000320390">
    <property type="component" value="Chromosome"/>
</dbReference>
<accession>A0A518EYU9</accession>
<keyword evidence="1" id="KW-0805">Transcription regulation</keyword>
<dbReference type="Gene3D" id="1.10.10.10">
    <property type="entry name" value="Winged helix-like DNA-binding domain superfamily/Winged helix DNA-binding domain"/>
    <property type="match status" value="1"/>
</dbReference>
<dbReference type="PANTHER" id="PTHR43133">
    <property type="entry name" value="RNA POLYMERASE ECF-TYPE SIGMA FACTO"/>
    <property type="match status" value="1"/>
</dbReference>
<dbReference type="InterPro" id="IPR053812">
    <property type="entry name" value="HTH_Sigma70_ECF-like"/>
</dbReference>
<evidence type="ECO:0000256" key="2">
    <source>
        <dbReference type="ARBA" id="ARBA00023082"/>
    </source>
</evidence>
<evidence type="ECO:0000313" key="5">
    <source>
        <dbReference type="EMBL" id="QDV09265.1"/>
    </source>
</evidence>
<dbReference type="GO" id="GO:0006352">
    <property type="term" value="P:DNA-templated transcription initiation"/>
    <property type="evidence" value="ECO:0007669"/>
    <property type="project" value="InterPro"/>
</dbReference>
<dbReference type="AlphaFoldDB" id="A0A518EYU9"/>
<keyword evidence="6" id="KW-1185">Reference proteome</keyword>
<feature type="domain" description="RNA polymerase sigma-70 ECF-like HTH" evidence="4">
    <location>
        <begin position="9"/>
        <end position="186"/>
    </location>
</feature>
<dbReference type="Pfam" id="PF07638">
    <property type="entry name" value="Sigma70_ECF"/>
    <property type="match status" value="1"/>
</dbReference>
<sequence>MEEDPTLATQLLKRISSGDDAAGEELAPMLYGALRDIAAEWMSKQSSDHTLQPTALVNEAWLRLFSCEVVQSFNGRGHFLKAAACAMRSVLVDHARSKRAAKRGEARRSLPLDAALHIFEERSLDVVELSDAVDRLARSRADLARVVELRFFGGLTIPETAEALGVSTQTIDRRWRVARLWLQDQL</sequence>
<dbReference type="EMBL" id="CP036434">
    <property type="protein sequence ID" value="QDV09265.1"/>
    <property type="molecule type" value="Genomic_DNA"/>
</dbReference>
<dbReference type="InterPro" id="IPR011517">
    <property type="entry name" value="RNA_pol_sigma70_ECF-like"/>
</dbReference>
<dbReference type="NCBIfam" id="TIGR02937">
    <property type="entry name" value="sigma70-ECF"/>
    <property type="match status" value="1"/>
</dbReference>
<dbReference type="PANTHER" id="PTHR43133:SF39">
    <property type="entry name" value="SIMILAR TO RNA POLYMERASE SIGMA-E FACTOR"/>
    <property type="match status" value="1"/>
</dbReference>